<evidence type="ECO:0000313" key="1">
    <source>
        <dbReference type="EMBL" id="KKN22633.1"/>
    </source>
</evidence>
<gene>
    <name evidence="1" type="ORF">LCGC14_0913160</name>
</gene>
<dbReference type="EMBL" id="LAZR01003043">
    <property type="protein sequence ID" value="KKN22633.1"/>
    <property type="molecule type" value="Genomic_DNA"/>
</dbReference>
<accession>A0A0F9RZQ1</accession>
<reference evidence="1" key="1">
    <citation type="journal article" date="2015" name="Nature">
        <title>Complex archaea that bridge the gap between prokaryotes and eukaryotes.</title>
        <authorList>
            <person name="Spang A."/>
            <person name="Saw J.H."/>
            <person name="Jorgensen S.L."/>
            <person name="Zaremba-Niedzwiedzka K."/>
            <person name="Martijn J."/>
            <person name="Lind A.E."/>
            <person name="van Eijk R."/>
            <person name="Schleper C."/>
            <person name="Guy L."/>
            <person name="Ettema T.J."/>
        </authorList>
    </citation>
    <scope>NUCLEOTIDE SEQUENCE</scope>
</reference>
<comment type="caution">
    <text evidence="1">The sequence shown here is derived from an EMBL/GenBank/DDBJ whole genome shotgun (WGS) entry which is preliminary data.</text>
</comment>
<protein>
    <submittedName>
        <fullName evidence="1">Uncharacterized protein</fullName>
    </submittedName>
</protein>
<sequence>MEKAEKRATKFSSAEKEEINWAEYLDYTRFFEPGEVNNISLELFIKGFE</sequence>
<dbReference type="AlphaFoldDB" id="A0A0F9RZQ1"/>
<organism evidence="1">
    <name type="scientific">marine sediment metagenome</name>
    <dbReference type="NCBI Taxonomy" id="412755"/>
    <lineage>
        <taxon>unclassified sequences</taxon>
        <taxon>metagenomes</taxon>
        <taxon>ecological metagenomes</taxon>
    </lineage>
</organism>
<name>A0A0F9RZQ1_9ZZZZ</name>
<proteinExistence type="predicted"/>